<sequence>MVKEDVASGRYASVDEYIAEVVELLHEREQWRGESLQEQRDGLETA</sequence>
<dbReference type="AlphaFoldDB" id="A0A4V1L5D1"/>
<evidence type="ECO:0008006" key="3">
    <source>
        <dbReference type="Google" id="ProtNLM"/>
    </source>
</evidence>
<reference evidence="1 2" key="1">
    <citation type="submission" date="2018-11" db="EMBL/GenBank/DDBJ databases">
        <authorList>
            <person name="Mardanov A.V."/>
            <person name="Ravin N.V."/>
            <person name="Dedysh S.N."/>
        </authorList>
    </citation>
    <scope>NUCLEOTIDE SEQUENCE [LARGE SCALE GENOMIC DNA]</scope>
    <source>
        <strain evidence="1 2">AF10</strain>
    </source>
</reference>
<dbReference type="EMBL" id="RDSM01000003">
    <property type="protein sequence ID" value="RXH55344.1"/>
    <property type="molecule type" value="Genomic_DNA"/>
</dbReference>
<dbReference type="InterPro" id="IPR038296">
    <property type="entry name" value="ParD_sf"/>
</dbReference>
<protein>
    <recommendedName>
        <fullName evidence="3">Type II toxin-antitoxin system ParD family antitoxin</fullName>
    </recommendedName>
</protein>
<dbReference type="Gene3D" id="6.10.10.120">
    <property type="entry name" value="Antitoxin ParD1-like"/>
    <property type="match status" value="1"/>
</dbReference>
<evidence type="ECO:0000313" key="2">
    <source>
        <dbReference type="Proteomes" id="UP000289437"/>
    </source>
</evidence>
<dbReference type="Proteomes" id="UP000289437">
    <property type="component" value="Unassembled WGS sequence"/>
</dbReference>
<keyword evidence="2" id="KW-1185">Reference proteome</keyword>
<evidence type="ECO:0000313" key="1">
    <source>
        <dbReference type="EMBL" id="RXH55344.1"/>
    </source>
</evidence>
<name>A0A4V1L5D1_9BACT</name>
<gene>
    <name evidence="1" type="ORF">GRAN_4448</name>
</gene>
<proteinExistence type="predicted"/>
<organism evidence="1 2">
    <name type="scientific">Granulicella sibirica</name>
    <dbReference type="NCBI Taxonomy" id="2479048"/>
    <lineage>
        <taxon>Bacteria</taxon>
        <taxon>Pseudomonadati</taxon>
        <taxon>Acidobacteriota</taxon>
        <taxon>Terriglobia</taxon>
        <taxon>Terriglobales</taxon>
        <taxon>Acidobacteriaceae</taxon>
        <taxon>Granulicella</taxon>
    </lineage>
</organism>
<comment type="caution">
    <text evidence="1">The sequence shown here is derived from an EMBL/GenBank/DDBJ whole genome shotgun (WGS) entry which is preliminary data.</text>
</comment>
<reference evidence="2" key="2">
    <citation type="submission" date="2019-02" db="EMBL/GenBank/DDBJ databases">
        <title>Granulicella sibirica sp. nov., a psychrotolerant acidobacterium isolated from an organic soil layer in forested tundra, West Siberia.</title>
        <authorList>
            <person name="Oshkin I.Y."/>
            <person name="Kulichevskaya I.S."/>
            <person name="Rijpstra W.I.C."/>
            <person name="Sinninghe Damste J.S."/>
            <person name="Rakitin A.L."/>
            <person name="Ravin N.V."/>
            <person name="Dedysh S.N."/>
        </authorList>
    </citation>
    <scope>NUCLEOTIDE SEQUENCE [LARGE SCALE GENOMIC DNA]</scope>
    <source>
        <strain evidence="2">AF10</strain>
    </source>
</reference>
<accession>A0A4V1L5D1</accession>